<evidence type="ECO:0000256" key="10">
    <source>
        <dbReference type="ARBA" id="ARBA00023268"/>
    </source>
</evidence>
<evidence type="ECO:0000259" key="14">
    <source>
        <dbReference type="Pfam" id="PF08541"/>
    </source>
</evidence>
<evidence type="ECO:0000256" key="11">
    <source>
        <dbReference type="ARBA" id="ARBA00023315"/>
    </source>
</evidence>
<comment type="subunit">
    <text evidence="13">Homodimer.</text>
</comment>
<dbReference type="Gene3D" id="3.40.47.10">
    <property type="match status" value="1"/>
</dbReference>
<evidence type="ECO:0000256" key="7">
    <source>
        <dbReference type="ARBA" id="ARBA00022832"/>
    </source>
</evidence>
<dbReference type="InterPro" id="IPR004655">
    <property type="entry name" value="FabH"/>
</dbReference>
<keyword evidence="4 13" id="KW-0963">Cytoplasm</keyword>
<dbReference type="CDD" id="cd00830">
    <property type="entry name" value="KAS_III"/>
    <property type="match status" value="1"/>
</dbReference>
<dbReference type="PANTHER" id="PTHR34069:SF2">
    <property type="entry name" value="BETA-KETOACYL-[ACYL-CARRIER-PROTEIN] SYNTHASE III"/>
    <property type="match status" value="1"/>
</dbReference>
<evidence type="ECO:0000256" key="3">
    <source>
        <dbReference type="ARBA" id="ARBA00012333"/>
    </source>
</evidence>
<keyword evidence="5 13" id="KW-0444">Lipid biosynthesis</keyword>
<evidence type="ECO:0000256" key="5">
    <source>
        <dbReference type="ARBA" id="ARBA00022516"/>
    </source>
</evidence>
<feature type="active site" evidence="13">
    <location>
        <position position="116"/>
    </location>
</feature>
<comment type="catalytic activity">
    <reaction evidence="12">
        <text>malonyl-[ACP] + acetyl-CoA + H(+) = 3-oxobutanoyl-[ACP] + CO2 + CoA</text>
        <dbReference type="Rhea" id="RHEA:12080"/>
        <dbReference type="Rhea" id="RHEA-COMP:9623"/>
        <dbReference type="Rhea" id="RHEA-COMP:9625"/>
        <dbReference type="ChEBI" id="CHEBI:15378"/>
        <dbReference type="ChEBI" id="CHEBI:16526"/>
        <dbReference type="ChEBI" id="CHEBI:57287"/>
        <dbReference type="ChEBI" id="CHEBI:57288"/>
        <dbReference type="ChEBI" id="CHEBI:78449"/>
        <dbReference type="ChEBI" id="CHEBI:78450"/>
        <dbReference type="EC" id="2.3.1.180"/>
    </reaction>
    <physiologicalReaction direction="left-to-right" evidence="12">
        <dbReference type="Rhea" id="RHEA:12081"/>
    </physiologicalReaction>
</comment>
<reference evidence="16 17" key="1">
    <citation type="submission" date="2016-11" db="EMBL/GenBank/DDBJ databases">
        <authorList>
            <person name="Jaros S."/>
            <person name="Januszkiewicz K."/>
            <person name="Wedrychowicz H."/>
        </authorList>
    </citation>
    <scope>NUCLEOTIDE SEQUENCE [LARGE SCALE GENOMIC DNA]</scope>
    <source>
        <strain evidence="16 17">CGMCC 1.12145</strain>
    </source>
</reference>
<dbReference type="Pfam" id="PF08541">
    <property type="entry name" value="ACP_syn_III_C"/>
    <property type="match status" value="1"/>
</dbReference>
<keyword evidence="7 13" id="KW-0276">Fatty acid metabolism</keyword>
<dbReference type="FunFam" id="3.40.47.10:FF:000004">
    <property type="entry name" value="3-oxoacyl-[acyl-carrier-protein] synthase 3"/>
    <property type="match status" value="1"/>
</dbReference>
<keyword evidence="10 13" id="KW-0511">Multifunctional enzyme</keyword>
<dbReference type="OrthoDB" id="9815506at2"/>
<dbReference type="HAMAP" id="MF_01815">
    <property type="entry name" value="FabH"/>
    <property type="match status" value="1"/>
</dbReference>
<sequence>MSRKTAAITAVGAYVPDFVLSNQLLETMVETNDEWITTRTGIKERRILKDKGKGTSYLAIQAAKDLIQKANINPEEIDLLIMATATPDLLVASTGAYVATEIGAVNAFSYDLQAACSSFLYGMSTAASYIESGRYKKVLLIGADKMSSIIDYTDRTTCIIFGDGGGAVLFEPNEEGLGLQDEYLRSDGQGRAFLNMEAGGSLFPATEETVKNKQHFVHQDGRTVFKFAVSNMADVAEKIMERNSLSREDVSWLVPHQANKRIIDATAGRVGLEEDKVMINIEKYGNTTSATLPLLLNDYETKLKKGDNLIFAAFGGGFTWGSIYLKWAYDTK</sequence>
<dbReference type="GO" id="GO:0005737">
    <property type="term" value="C:cytoplasm"/>
    <property type="evidence" value="ECO:0007669"/>
    <property type="project" value="UniProtKB-SubCell"/>
</dbReference>
<dbReference type="InterPro" id="IPR016039">
    <property type="entry name" value="Thiolase-like"/>
</dbReference>
<comment type="pathway">
    <text evidence="1 13">Lipid metabolism; fatty acid biosynthesis.</text>
</comment>
<feature type="region of interest" description="ACP-binding" evidence="13">
    <location>
        <begin position="257"/>
        <end position="261"/>
    </location>
</feature>
<dbReference type="Proteomes" id="UP000182248">
    <property type="component" value="Unassembled WGS sequence"/>
</dbReference>
<dbReference type="SUPFAM" id="SSF53901">
    <property type="entry name" value="Thiolase-like"/>
    <property type="match status" value="1"/>
</dbReference>
<evidence type="ECO:0000256" key="6">
    <source>
        <dbReference type="ARBA" id="ARBA00022679"/>
    </source>
</evidence>
<name>A0A1K1N1M7_9FLAO</name>
<dbReference type="EMBL" id="FPJE01000004">
    <property type="protein sequence ID" value="SFW29157.1"/>
    <property type="molecule type" value="Genomic_DNA"/>
</dbReference>
<evidence type="ECO:0000256" key="9">
    <source>
        <dbReference type="ARBA" id="ARBA00023160"/>
    </source>
</evidence>
<feature type="domain" description="Beta-ketoacyl-[acyl-carrier-protein] synthase III N-terminal" evidence="15">
    <location>
        <begin position="110"/>
        <end position="188"/>
    </location>
</feature>
<feature type="active site" evidence="13">
    <location>
        <position position="286"/>
    </location>
</feature>
<keyword evidence="9 13" id="KW-0275">Fatty acid biosynthesis</keyword>
<gene>
    <name evidence="13" type="primary">fabH</name>
    <name evidence="16" type="ORF">SAMN02927921_00945</name>
</gene>
<comment type="domain">
    <text evidence="13">The last Arg residue of the ACP-binding site is essential for the weak association between ACP/AcpP and FabH.</text>
</comment>
<protein>
    <recommendedName>
        <fullName evidence="3 13">Beta-ketoacyl-[acyl-carrier-protein] synthase III</fullName>
        <shortName evidence="13">Beta-ketoacyl-ACP synthase III</shortName>
        <shortName evidence="13">KAS III</shortName>
        <ecNumber evidence="3 13">2.3.1.180</ecNumber>
    </recommendedName>
    <alternativeName>
        <fullName evidence="13">3-oxoacyl-[acyl-carrier-protein] synthase 3</fullName>
    </alternativeName>
    <alternativeName>
        <fullName evidence="13">3-oxoacyl-[acyl-carrier-protein] synthase III</fullName>
    </alternativeName>
</protein>
<dbReference type="GO" id="GO:0044550">
    <property type="term" value="P:secondary metabolite biosynthetic process"/>
    <property type="evidence" value="ECO:0007669"/>
    <property type="project" value="TreeGrafter"/>
</dbReference>
<dbReference type="GO" id="GO:0006633">
    <property type="term" value="P:fatty acid biosynthetic process"/>
    <property type="evidence" value="ECO:0007669"/>
    <property type="project" value="UniProtKB-UniRule"/>
</dbReference>
<dbReference type="NCBIfam" id="NF006829">
    <property type="entry name" value="PRK09352.1"/>
    <property type="match status" value="1"/>
</dbReference>
<evidence type="ECO:0000256" key="12">
    <source>
        <dbReference type="ARBA" id="ARBA00051096"/>
    </source>
</evidence>
<dbReference type="RefSeq" id="WP_072316232.1">
    <property type="nucleotide sequence ID" value="NZ_FPJE01000004.1"/>
</dbReference>
<dbReference type="PANTHER" id="PTHR34069">
    <property type="entry name" value="3-OXOACYL-[ACYL-CARRIER-PROTEIN] SYNTHASE 3"/>
    <property type="match status" value="1"/>
</dbReference>
<keyword evidence="6 13" id="KW-0808">Transferase</keyword>
<dbReference type="Pfam" id="PF08545">
    <property type="entry name" value="ACP_syn_III"/>
    <property type="match status" value="1"/>
</dbReference>
<evidence type="ECO:0000256" key="8">
    <source>
        <dbReference type="ARBA" id="ARBA00023098"/>
    </source>
</evidence>
<comment type="similarity">
    <text evidence="2 13">Belongs to the thiolase-like superfamily. FabH family.</text>
</comment>
<evidence type="ECO:0000259" key="15">
    <source>
        <dbReference type="Pfam" id="PF08545"/>
    </source>
</evidence>
<dbReference type="NCBIfam" id="TIGR00747">
    <property type="entry name" value="fabH"/>
    <property type="match status" value="1"/>
</dbReference>
<keyword evidence="8 13" id="KW-0443">Lipid metabolism</keyword>
<evidence type="ECO:0000256" key="1">
    <source>
        <dbReference type="ARBA" id="ARBA00005194"/>
    </source>
</evidence>
<keyword evidence="11 13" id="KW-0012">Acyltransferase</keyword>
<comment type="function">
    <text evidence="13">Catalyzes the condensation reaction of fatty acid synthesis by the addition to an acyl acceptor of two carbons from malonyl-ACP. Catalyzes the first condensation reaction which initiates fatty acid synthesis and may therefore play a role in governing the total rate of fatty acid production. Possesses both acetoacetyl-ACP synthase and acetyl transacylase activities. Its substrate specificity determines the biosynthesis of branched-chain and/or straight-chain of fatty acids.</text>
</comment>
<organism evidence="16 17">
    <name type="scientific">Sinomicrobium oceani</name>
    <dbReference type="NCBI Taxonomy" id="1150368"/>
    <lineage>
        <taxon>Bacteria</taxon>
        <taxon>Pseudomonadati</taxon>
        <taxon>Bacteroidota</taxon>
        <taxon>Flavobacteriia</taxon>
        <taxon>Flavobacteriales</taxon>
        <taxon>Flavobacteriaceae</taxon>
        <taxon>Sinomicrobium</taxon>
    </lineage>
</organism>
<dbReference type="UniPathway" id="UPA00094"/>
<accession>A0A1K1N1M7</accession>
<proteinExistence type="inferred from homology"/>
<dbReference type="InterPro" id="IPR013747">
    <property type="entry name" value="ACP_syn_III_C"/>
</dbReference>
<feature type="domain" description="Beta-ketoacyl-[acyl-carrier-protein] synthase III C-terminal" evidence="14">
    <location>
        <begin position="240"/>
        <end position="327"/>
    </location>
</feature>
<dbReference type="EC" id="2.3.1.180" evidence="3 13"/>
<dbReference type="AlphaFoldDB" id="A0A1K1N1M7"/>
<dbReference type="STRING" id="1150368.SAMN02927921_00945"/>
<dbReference type="GO" id="GO:0033818">
    <property type="term" value="F:beta-ketoacyl-acyl-carrier-protein synthase III activity"/>
    <property type="evidence" value="ECO:0007669"/>
    <property type="project" value="UniProtKB-UniRule"/>
</dbReference>
<evidence type="ECO:0000256" key="13">
    <source>
        <dbReference type="HAMAP-Rule" id="MF_01815"/>
    </source>
</evidence>
<comment type="subcellular location">
    <subcellularLocation>
        <location evidence="13">Cytoplasm</location>
    </subcellularLocation>
</comment>
<evidence type="ECO:0000256" key="2">
    <source>
        <dbReference type="ARBA" id="ARBA00008642"/>
    </source>
</evidence>
<dbReference type="InterPro" id="IPR013751">
    <property type="entry name" value="ACP_syn_III_N"/>
</dbReference>
<dbReference type="GO" id="GO:0004315">
    <property type="term" value="F:3-oxoacyl-[acyl-carrier-protein] synthase activity"/>
    <property type="evidence" value="ECO:0007669"/>
    <property type="project" value="InterPro"/>
</dbReference>
<feature type="active site" evidence="13">
    <location>
        <position position="256"/>
    </location>
</feature>
<evidence type="ECO:0000313" key="16">
    <source>
        <dbReference type="EMBL" id="SFW29157.1"/>
    </source>
</evidence>
<keyword evidence="17" id="KW-1185">Reference proteome</keyword>
<evidence type="ECO:0000256" key="4">
    <source>
        <dbReference type="ARBA" id="ARBA00022490"/>
    </source>
</evidence>
<evidence type="ECO:0000313" key="17">
    <source>
        <dbReference type="Proteomes" id="UP000182248"/>
    </source>
</evidence>